<dbReference type="CDD" id="cd10538">
    <property type="entry name" value="SET_SETDB-like"/>
    <property type="match status" value="1"/>
</dbReference>
<keyword evidence="3" id="KW-0158">Chromosome</keyword>
<evidence type="ECO:0000313" key="11">
    <source>
        <dbReference type="EMBL" id="KAL1552077.1"/>
    </source>
</evidence>
<name>A0ABD1H770_SALDI</name>
<evidence type="ECO:0000313" key="12">
    <source>
        <dbReference type="Proteomes" id="UP001567538"/>
    </source>
</evidence>
<proteinExistence type="predicted"/>
<sequence>MAVREKVGKAFHAMKRLGISEEKVKPVLKRLVKLYNKEWELIEEDNYRTLADAIFECEDDENGERKDGPPFKKQNRGNGEVKMLSNETGKSIVCKEELDHDLGDNGNQVVPWEGEPVVHSPQGTHSSNICSGSFNPSCNEATVAVKSEQKMVFSTVEDITRGTEKVKISLVDEIGNEKLPHFVYFNENVTYEAAHVHISLARIADEDCCSDCKGNCLSSHLPCACAGLTGGEYAYTTEGLLTKHFLNKCIPKESRDRKHAVYCKDCPLERAKNSNLPPGKCKGHVLKKFIKECWRKCGCDTNCGNRVVQRGVTRKLQVFVTSKGKGWGVRALEELPQGAFVCEYVGEILTNMELYDRNTQSAAGKKKHVYPVLLDADWSTEENLKDEEALCLDATNCGNVARFINHRCEDANLIDIPVQVETPDRHYYHVAFFTNRKVDALEELTWDYGINFSDKGHPIKAFRCRCGSDFCRDKRRRR</sequence>
<dbReference type="GO" id="GO:0016740">
    <property type="term" value="F:transferase activity"/>
    <property type="evidence" value="ECO:0007669"/>
    <property type="project" value="UniProtKB-KW"/>
</dbReference>
<dbReference type="InterPro" id="IPR043017">
    <property type="entry name" value="WIYLD_dom_sf"/>
</dbReference>
<evidence type="ECO:0000256" key="7">
    <source>
        <dbReference type="ARBA" id="ARBA00023242"/>
    </source>
</evidence>
<dbReference type="InterPro" id="IPR007728">
    <property type="entry name" value="Pre-SET_dom"/>
</dbReference>
<feature type="domain" description="SET" evidence="9">
    <location>
        <begin position="314"/>
        <end position="449"/>
    </location>
</feature>
<accession>A0ABD1H770</accession>
<dbReference type="Pfam" id="PF05033">
    <property type="entry name" value="Pre-SET"/>
    <property type="match status" value="1"/>
</dbReference>
<dbReference type="SUPFAM" id="SSF82199">
    <property type="entry name" value="SET domain"/>
    <property type="match status" value="1"/>
</dbReference>
<evidence type="ECO:0000259" key="9">
    <source>
        <dbReference type="PROSITE" id="PS50280"/>
    </source>
</evidence>
<dbReference type="InterPro" id="IPR025776">
    <property type="entry name" value="SUVR4/1/2"/>
</dbReference>
<dbReference type="AlphaFoldDB" id="A0ABD1H770"/>
<keyword evidence="4" id="KW-0808">Transferase</keyword>
<keyword evidence="6" id="KW-0862">Zinc</keyword>
<dbReference type="InterPro" id="IPR046341">
    <property type="entry name" value="SET_dom_sf"/>
</dbReference>
<evidence type="ECO:0000256" key="4">
    <source>
        <dbReference type="ARBA" id="ARBA00022679"/>
    </source>
</evidence>
<dbReference type="GO" id="GO:0005694">
    <property type="term" value="C:chromosome"/>
    <property type="evidence" value="ECO:0007669"/>
    <property type="project" value="UniProtKB-SubCell"/>
</dbReference>
<evidence type="ECO:0000256" key="1">
    <source>
        <dbReference type="ARBA" id="ARBA00004123"/>
    </source>
</evidence>
<feature type="domain" description="Pre-SET" evidence="10">
    <location>
        <begin position="208"/>
        <end position="311"/>
    </location>
</feature>
<dbReference type="Pfam" id="PF00856">
    <property type="entry name" value="SET"/>
    <property type="match status" value="1"/>
</dbReference>
<dbReference type="Proteomes" id="UP001567538">
    <property type="component" value="Unassembled WGS sequence"/>
</dbReference>
<organism evidence="11 12">
    <name type="scientific">Salvia divinorum</name>
    <name type="common">Maria pastora</name>
    <name type="synonym">Diviner's sage</name>
    <dbReference type="NCBI Taxonomy" id="28513"/>
    <lineage>
        <taxon>Eukaryota</taxon>
        <taxon>Viridiplantae</taxon>
        <taxon>Streptophyta</taxon>
        <taxon>Embryophyta</taxon>
        <taxon>Tracheophyta</taxon>
        <taxon>Spermatophyta</taxon>
        <taxon>Magnoliopsida</taxon>
        <taxon>eudicotyledons</taxon>
        <taxon>Gunneridae</taxon>
        <taxon>Pentapetalae</taxon>
        <taxon>asterids</taxon>
        <taxon>lamiids</taxon>
        <taxon>Lamiales</taxon>
        <taxon>Lamiaceae</taxon>
        <taxon>Nepetoideae</taxon>
        <taxon>Mentheae</taxon>
        <taxon>Salviinae</taxon>
        <taxon>Salvia</taxon>
        <taxon>Salvia subgen. Calosphace</taxon>
    </lineage>
</organism>
<dbReference type="PROSITE" id="PS51580">
    <property type="entry name" value="SAM_MT43_3"/>
    <property type="match status" value="1"/>
</dbReference>
<evidence type="ECO:0000259" key="10">
    <source>
        <dbReference type="PROSITE" id="PS50867"/>
    </source>
</evidence>
<dbReference type="EMBL" id="JBEAFC010000006">
    <property type="protein sequence ID" value="KAL1552077.1"/>
    <property type="molecule type" value="Genomic_DNA"/>
</dbReference>
<dbReference type="Gene3D" id="1.10.8.850">
    <property type="entry name" value="Histone-lysine N methyltransferase , C-terminal domain-like"/>
    <property type="match status" value="1"/>
</dbReference>
<reference evidence="11 12" key="1">
    <citation type="submission" date="2024-06" db="EMBL/GenBank/DDBJ databases">
        <title>A chromosome level genome sequence of Diviner's sage (Salvia divinorum).</title>
        <authorList>
            <person name="Ford S.A."/>
            <person name="Ro D.-K."/>
            <person name="Ness R.W."/>
            <person name="Phillips M.A."/>
        </authorList>
    </citation>
    <scope>NUCLEOTIDE SEQUENCE [LARGE SCALE GENOMIC DNA]</scope>
    <source>
        <strain evidence="11">SAF-2024a</strain>
        <tissue evidence="11">Leaf</tissue>
    </source>
</reference>
<dbReference type="PANTHER" id="PTHR46450">
    <property type="entry name" value="INACTIVE HISTONE-LYSINE N-METHYLTRANSFERASE SUVR1-RELATED"/>
    <property type="match status" value="1"/>
</dbReference>
<comment type="caution">
    <text evidence="11">The sequence shown here is derived from an EMBL/GenBank/DDBJ whole genome shotgun (WGS) entry which is preliminary data.</text>
</comment>
<keyword evidence="7" id="KW-0539">Nucleus</keyword>
<keyword evidence="12" id="KW-1185">Reference proteome</keyword>
<evidence type="ECO:0000256" key="5">
    <source>
        <dbReference type="ARBA" id="ARBA00022723"/>
    </source>
</evidence>
<dbReference type="FunFam" id="2.170.270.10:FF:000046">
    <property type="entry name" value="SET-domain containing protein lysine methyltransferase family protein"/>
    <property type="match status" value="1"/>
</dbReference>
<dbReference type="PROSITE" id="PS50280">
    <property type="entry name" value="SET"/>
    <property type="match status" value="1"/>
</dbReference>
<evidence type="ECO:0000256" key="2">
    <source>
        <dbReference type="ARBA" id="ARBA00004286"/>
    </source>
</evidence>
<evidence type="ECO:0000256" key="8">
    <source>
        <dbReference type="SAM" id="MobiDB-lite"/>
    </source>
</evidence>
<keyword evidence="5" id="KW-0479">Metal-binding</keyword>
<dbReference type="Pfam" id="PF10440">
    <property type="entry name" value="WIYLD"/>
    <property type="match status" value="1"/>
</dbReference>
<dbReference type="PROSITE" id="PS50867">
    <property type="entry name" value="PRE_SET"/>
    <property type="match status" value="1"/>
</dbReference>
<gene>
    <name evidence="11" type="ORF">AAHA92_12921</name>
</gene>
<evidence type="ECO:0000256" key="6">
    <source>
        <dbReference type="ARBA" id="ARBA00022833"/>
    </source>
</evidence>
<evidence type="ECO:0000256" key="3">
    <source>
        <dbReference type="ARBA" id="ARBA00022454"/>
    </source>
</evidence>
<feature type="region of interest" description="Disordered" evidence="8">
    <location>
        <begin position="60"/>
        <end position="79"/>
    </location>
</feature>
<dbReference type="PANTHER" id="PTHR46450:SF24">
    <property type="entry name" value="HISTONE-LYSINE N-METHYLTRANSFERASE SUVR4"/>
    <property type="match status" value="1"/>
</dbReference>
<protein>
    <submittedName>
        <fullName evidence="11">Histone-lysine N-methyltransferase SUVR4 isoform X2</fullName>
    </submittedName>
</protein>
<dbReference type="InterPro" id="IPR001214">
    <property type="entry name" value="SET_dom"/>
</dbReference>
<dbReference type="InterPro" id="IPR018848">
    <property type="entry name" value="WIYLD_domain"/>
</dbReference>
<dbReference type="SMART" id="SM00468">
    <property type="entry name" value="PreSET"/>
    <property type="match status" value="1"/>
</dbReference>
<dbReference type="SMART" id="SM00317">
    <property type="entry name" value="SET"/>
    <property type="match status" value="1"/>
</dbReference>
<comment type="subcellular location">
    <subcellularLocation>
        <location evidence="2">Chromosome</location>
    </subcellularLocation>
    <subcellularLocation>
        <location evidence="1">Nucleus</location>
    </subcellularLocation>
</comment>
<dbReference type="Gene3D" id="2.170.270.10">
    <property type="entry name" value="SET domain"/>
    <property type="match status" value="1"/>
</dbReference>
<dbReference type="GO" id="GO:0046872">
    <property type="term" value="F:metal ion binding"/>
    <property type="evidence" value="ECO:0007669"/>
    <property type="project" value="UniProtKB-KW"/>
</dbReference>
<dbReference type="GO" id="GO:0005634">
    <property type="term" value="C:nucleus"/>
    <property type="evidence" value="ECO:0007669"/>
    <property type="project" value="UniProtKB-SubCell"/>
</dbReference>